<dbReference type="InterPro" id="IPR018110">
    <property type="entry name" value="Mandel_Rmase/mucon_lact_enz_CS"/>
</dbReference>
<dbReference type="Gene3D" id="3.30.390.10">
    <property type="entry name" value="Enolase-like, N-terminal domain"/>
    <property type="match status" value="1"/>
</dbReference>
<dbReference type="Gene3D" id="3.20.20.120">
    <property type="entry name" value="Enolase-like C-terminal domain"/>
    <property type="match status" value="1"/>
</dbReference>
<name>A0ABT2GDC5_9MICO</name>
<evidence type="ECO:0000313" key="6">
    <source>
        <dbReference type="Proteomes" id="UP001165580"/>
    </source>
</evidence>
<dbReference type="PANTHER" id="PTHR13794">
    <property type="entry name" value="ENOLASE SUPERFAMILY, MANDELATE RACEMASE"/>
    <property type="match status" value="1"/>
</dbReference>
<dbReference type="InterPro" id="IPR036849">
    <property type="entry name" value="Enolase-like_C_sf"/>
</dbReference>
<reference evidence="5" key="1">
    <citation type="submission" date="2022-08" db="EMBL/GenBank/DDBJ databases">
        <authorList>
            <person name="Deng Y."/>
            <person name="Han X.-F."/>
            <person name="Zhang Y.-Q."/>
        </authorList>
    </citation>
    <scope>NUCLEOTIDE SEQUENCE</scope>
    <source>
        <strain evidence="5">CPCC 205716</strain>
    </source>
</reference>
<evidence type="ECO:0000256" key="1">
    <source>
        <dbReference type="ARBA" id="ARBA00001946"/>
    </source>
</evidence>
<proteinExistence type="predicted"/>
<dbReference type="SUPFAM" id="SSF51604">
    <property type="entry name" value="Enolase C-terminal domain-like"/>
    <property type="match status" value="1"/>
</dbReference>
<comment type="caution">
    <text evidence="5">The sequence shown here is derived from an EMBL/GenBank/DDBJ whole genome shotgun (WGS) entry which is preliminary data.</text>
</comment>
<accession>A0ABT2GDC5</accession>
<protein>
    <recommendedName>
        <fullName evidence="4">Mandelate racemase/muconate lactonizing enzyme C-terminal domain-containing protein</fullName>
    </recommendedName>
</protein>
<comment type="cofactor">
    <cofactor evidence="1">
        <name>Mg(2+)</name>
        <dbReference type="ChEBI" id="CHEBI:18420"/>
    </cofactor>
</comment>
<dbReference type="SMART" id="SM00922">
    <property type="entry name" value="MR_MLE"/>
    <property type="match status" value="1"/>
</dbReference>
<feature type="domain" description="Mandelate racemase/muconate lactonizing enzyme C-terminal" evidence="4">
    <location>
        <begin position="147"/>
        <end position="245"/>
    </location>
</feature>
<dbReference type="InterPro" id="IPR046945">
    <property type="entry name" value="RHMD-like"/>
</dbReference>
<dbReference type="SFLD" id="SFLDS00001">
    <property type="entry name" value="Enolase"/>
    <property type="match status" value="1"/>
</dbReference>
<gene>
    <name evidence="5" type="ORF">NVV95_06420</name>
</gene>
<dbReference type="SFLD" id="SFLDG00179">
    <property type="entry name" value="mandelate_racemase"/>
    <property type="match status" value="1"/>
</dbReference>
<evidence type="ECO:0000313" key="5">
    <source>
        <dbReference type="EMBL" id="MCS5714185.1"/>
    </source>
</evidence>
<dbReference type="PROSITE" id="PS00909">
    <property type="entry name" value="MR_MLE_2"/>
    <property type="match status" value="1"/>
</dbReference>
<sequence>MTRMKLQSVKVRTVVVPLRRPVIAAIGRFDSWPLVLIDAHLANGVTGSSYVTPYRAGAMPAIAAEIRDLAEALTGSDVAPLDAYARARQALNVVGETGISQIAISALDMAFWDASAKSARLPLAELLGGTAGDVRAYNSNGLWRHSPDTLAQEAADLLSEGGFDTLKLRLGNVDVRDDLEAIAAVRDGVGDGVNLMVDFNQALGTGDAIRRCHELDDQGLYWLEEPIDYSNVAAYRELAHKIRTPIQMGENYYGVRDFYTFLQSGATHYAMADLMRIGGVTGWLRAAGLSDGAGIQLSNHLYPEVSAHLLRVTPTAHWLEWVDWADPVLEDPLRPHDGVLTVPDRPGTGISWDEKAIARYRVS</sequence>
<dbReference type="PANTHER" id="PTHR13794:SF58">
    <property type="entry name" value="MITOCHONDRIAL ENOLASE SUPERFAMILY MEMBER 1"/>
    <property type="match status" value="1"/>
</dbReference>
<organism evidence="5 6">
    <name type="scientific">Herbiconiux gentiana</name>
    <dbReference type="NCBI Taxonomy" id="2970912"/>
    <lineage>
        <taxon>Bacteria</taxon>
        <taxon>Bacillati</taxon>
        <taxon>Actinomycetota</taxon>
        <taxon>Actinomycetes</taxon>
        <taxon>Micrococcales</taxon>
        <taxon>Microbacteriaceae</taxon>
        <taxon>Herbiconiux</taxon>
    </lineage>
</organism>
<evidence type="ECO:0000259" key="4">
    <source>
        <dbReference type="SMART" id="SM00922"/>
    </source>
</evidence>
<dbReference type="RefSeq" id="WP_259485712.1">
    <property type="nucleotide sequence ID" value="NZ_JANTEZ010000002.1"/>
</dbReference>
<evidence type="ECO:0000256" key="2">
    <source>
        <dbReference type="ARBA" id="ARBA00022723"/>
    </source>
</evidence>
<keyword evidence="6" id="KW-1185">Reference proteome</keyword>
<evidence type="ECO:0000256" key="3">
    <source>
        <dbReference type="ARBA" id="ARBA00022842"/>
    </source>
</evidence>
<dbReference type="SUPFAM" id="SSF54826">
    <property type="entry name" value="Enolase N-terminal domain-like"/>
    <property type="match status" value="1"/>
</dbReference>
<keyword evidence="3" id="KW-0460">Magnesium</keyword>
<dbReference type="InterPro" id="IPR029017">
    <property type="entry name" value="Enolase-like_N"/>
</dbReference>
<dbReference type="Pfam" id="PF13378">
    <property type="entry name" value="MR_MLE_C"/>
    <property type="match status" value="1"/>
</dbReference>
<dbReference type="InterPro" id="IPR013341">
    <property type="entry name" value="Mandelate_racemase_N_dom"/>
</dbReference>
<dbReference type="InterPro" id="IPR029065">
    <property type="entry name" value="Enolase_C-like"/>
</dbReference>
<dbReference type="InterPro" id="IPR013342">
    <property type="entry name" value="Mandelate_racemase_C"/>
</dbReference>
<dbReference type="EMBL" id="JANTEZ010000002">
    <property type="protein sequence ID" value="MCS5714185.1"/>
    <property type="molecule type" value="Genomic_DNA"/>
</dbReference>
<keyword evidence="2" id="KW-0479">Metal-binding</keyword>
<dbReference type="Proteomes" id="UP001165580">
    <property type="component" value="Unassembled WGS sequence"/>
</dbReference>
<dbReference type="Pfam" id="PF02746">
    <property type="entry name" value="MR_MLE_N"/>
    <property type="match status" value="1"/>
</dbReference>